<evidence type="ECO:0000259" key="1">
    <source>
        <dbReference type="Pfam" id="PF00149"/>
    </source>
</evidence>
<dbReference type="InterPro" id="IPR004843">
    <property type="entry name" value="Calcineurin-like_PHP"/>
</dbReference>
<reference evidence="2" key="1">
    <citation type="journal article" date="2020" name="Nature">
        <title>Giant virus diversity and host interactions through global metagenomics.</title>
        <authorList>
            <person name="Schulz F."/>
            <person name="Roux S."/>
            <person name="Paez-Espino D."/>
            <person name="Jungbluth S."/>
            <person name="Walsh D.A."/>
            <person name="Denef V.J."/>
            <person name="McMahon K.D."/>
            <person name="Konstantinidis K.T."/>
            <person name="Eloe-Fadrosh E.A."/>
            <person name="Kyrpides N.C."/>
            <person name="Woyke T."/>
        </authorList>
    </citation>
    <scope>NUCLEOTIDE SEQUENCE</scope>
    <source>
        <strain evidence="2">GVMAG-M-3300023179-111</strain>
    </source>
</reference>
<name>A0A6C0DZY5_9ZZZZ</name>
<dbReference type="AlphaFoldDB" id="A0A6C0DZY5"/>
<evidence type="ECO:0000313" key="2">
    <source>
        <dbReference type="EMBL" id="QHT22344.1"/>
    </source>
</evidence>
<accession>A0A6C0DZY5</accession>
<dbReference type="PANTHER" id="PTHR30337">
    <property type="entry name" value="COMPONENT OF ATP-DEPENDENT DSDNA EXONUCLEASE"/>
    <property type="match status" value="1"/>
</dbReference>
<feature type="domain" description="Calcineurin-like phosphoesterase" evidence="1">
    <location>
        <begin position="4"/>
        <end position="184"/>
    </location>
</feature>
<dbReference type="Gene3D" id="3.60.21.10">
    <property type="match status" value="1"/>
</dbReference>
<protein>
    <recommendedName>
        <fullName evidence="1">Calcineurin-like phosphoesterase domain-containing protein</fullName>
    </recommendedName>
</protein>
<dbReference type="InterPro" id="IPR029052">
    <property type="entry name" value="Metallo-depent_PP-like"/>
</dbReference>
<proteinExistence type="predicted"/>
<sequence>MKTNVLIIGDVHIKVNNITEIDILIKNVCDIATNKKPDFIVLLGDILDTFEKINTFELNKAYELIDNLRNISKTYVLIGNHDMVNCVQYLTINHWANGIKKWDNVIVIDKTYEENDFIFVPYVPNGRFIDALNELNEEYDWTKARCIFAHQEFYGAKMGAIISEDGDKWLLEYPNVISGHLHMNQNPQHNIYYPGSSMQVAYGETQDNIVAFCSFNKDNYDLEEIPIGLSKKKIIYTTLDNIEEIQETNDKIKLSISGDYEEFKVFKKSKKYKQMTSKGIKIVFKQTKKEIKSRNEKINENIGSNNFREILNNLIKDVDNKHMRKTYELVINNKHLDNDVIYV</sequence>
<dbReference type="Pfam" id="PF00149">
    <property type="entry name" value="Metallophos"/>
    <property type="match status" value="1"/>
</dbReference>
<dbReference type="GO" id="GO:0016787">
    <property type="term" value="F:hydrolase activity"/>
    <property type="evidence" value="ECO:0007669"/>
    <property type="project" value="InterPro"/>
</dbReference>
<dbReference type="EMBL" id="MN739709">
    <property type="protein sequence ID" value="QHT22344.1"/>
    <property type="molecule type" value="Genomic_DNA"/>
</dbReference>
<dbReference type="CDD" id="cd00838">
    <property type="entry name" value="MPP_superfamily"/>
    <property type="match status" value="1"/>
</dbReference>
<dbReference type="SUPFAM" id="SSF56300">
    <property type="entry name" value="Metallo-dependent phosphatases"/>
    <property type="match status" value="1"/>
</dbReference>
<organism evidence="2">
    <name type="scientific">viral metagenome</name>
    <dbReference type="NCBI Taxonomy" id="1070528"/>
    <lineage>
        <taxon>unclassified sequences</taxon>
        <taxon>metagenomes</taxon>
        <taxon>organismal metagenomes</taxon>
    </lineage>
</organism>
<dbReference type="InterPro" id="IPR050535">
    <property type="entry name" value="DNA_Repair-Maintenance_Comp"/>
</dbReference>